<reference evidence="2" key="1">
    <citation type="submission" date="2017-01" db="EMBL/GenBank/DDBJ databases">
        <authorList>
            <person name="Varghese N."/>
            <person name="Submissions S."/>
        </authorList>
    </citation>
    <scope>NUCLEOTIDE SEQUENCE [LARGE SCALE GENOMIC DNA]</scope>
    <source>
        <strain evidence="2">DSM 18017</strain>
    </source>
</reference>
<dbReference type="STRING" id="373668.SAMN05421786_103468"/>
<gene>
    <name evidence="1" type="ORF">SAMN05421786_103468</name>
</gene>
<name>A0A1N7NEU4_9FLAO</name>
<keyword evidence="2" id="KW-1185">Reference proteome</keyword>
<proteinExistence type="predicted"/>
<evidence type="ECO:0000313" key="2">
    <source>
        <dbReference type="Proteomes" id="UP000186744"/>
    </source>
</evidence>
<accession>A0A1N7NEU4</accession>
<dbReference type="AlphaFoldDB" id="A0A1N7NEU4"/>
<evidence type="ECO:0000313" key="1">
    <source>
        <dbReference type="EMBL" id="SIS96788.1"/>
    </source>
</evidence>
<protein>
    <recommendedName>
        <fullName evidence="3">Glycosyltransferase Family 4</fullName>
    </recommendedName>
</protein>
<dbReference type="SUPFAM" id="SSF53756">
    <property type="entry name" value="UDP-Glycosyltransferase/glycogen phosphorylase"/>
    <property type="match status" value="1"/>
</dbReference>
<dbReference type="EMBL" id="FTOL01000003">
    <property type="protein sequence ID" value="SIS96788.1"/>
    <property type="molecule type" value="Genomic_DNA"/>
</dbReference>
<dbReference type="Proteomes" id="UP000186744">
    <property type="component" value="Unassembled WGS sequence"/>
</dbReference>
<organism evidence="1 2">
    <name type="scientific">Chryseobacterium ureilyticum</name>
    <dbReference type="NCBI Taxonomy" id="373668"/>
    <lineage>
        <taxon>Bacteria</taxon>
        <taxon>Pseudomonadati</taxon>
        <taxon>Bacteroidota</taxon>
        <taxon>Flavobacteriia</taxon>
        <taxon>Flavobacteriales</taxon>
        <taxon>Weeksellaceae</taxon>
        <taxon>Chryseobacterium group</taxon>
        <taxon>Chryseobacterium</taxon>
    </lineage>
</organism>
<evidence type="ECO:0008006" key="3">
    <source>
        <dbReference type="Google" id="ProtNLM"/>
    </source>
</evidence>
<sequence>MQRILFIHHCLRLGGGEKYIKEICDFSLQHNIHPTIMIPNNLEEEYYDIYFKSKKIDVIRFKIFSKKDILRNLFSKDFYWNIYIRFLLNKNFDRIHFINLGVASAYHNLFRHKKKVFWHVGNAIQYPDYQLPFDKAIFSNVNNELICINPYQIEEIVKQYKNINCKVSLFKLFLNNDNT</sequence>